<name>A0A9P6NLE1_9BASI</name>
<protein>
    <submittedName>
        <fullName evidence="1">Uncharacterized protein</fullName>
    </submittedName>
</protein>
<dbReference type="AlphaFoldDB" id="A0A9P6NLE1"/>
<comment type="caution">
    <text evidence="1">The sequence shown here is derived from an EMBL/GenBank/DDBJ whole genome shotgun (WGS) entry which is preliminary data.</text>
</comment>
<evidence type="ECO:0000313" key="1">
    <source>
        <dbReference type="EMBL" id="KAG0147702.1"/>
    </source>
</evidence>
<organism evidence="1 2">
    <name type="scientific">Cronartium quercuum f. sp. fusiforme G11</name>
    <dbReference type="NCBI Taxonomy" id="708437"/>
    <lineage>
        <taxon>Eukaryota</taxon>
        <taxon>Fungi</taxon>
        <taxon>Dikarya</taxon>
        <taxon>Basidiomycota</taxon>
        <taxon>Pucciniomycotina</taxon>
        <taxon>Pucciniomycetes</taxon>
        <taxon>Pucciniales</taxon>
        <taxon>Coleosporiaceae</taxon>
        <taxon>Cronartium</taxon>
    </lineage>
</organism>
<keyword evidence="2" id="KW-1185">Reference proteome</keyword>
<sequence>MDNITPTDQPESVMGLVLCTCFKCIKVTCTDALGQTTKGLWVHPGTCRKHRTRMAAVSDDTSILKALAEDFHAKANIKDVDPVDACSDNDDMDSSLGPSMIQFVCKINFQFNLL</sequence>
<proteinExistence type="predicted"/>
<gene>
    <name evidence="1" type="ORF">CROQUDRAFT_42444</name>
</gene>
<dbReference type="EMBL" id="MU167245">
    <property type="protein sequence ID" value="KAG0147702.1"/>
    <property type="molecule type" value="Genomic_DNA"/>
</dbReference>
<dbReference type="Proteomes" id="UP000886653">
    <property type="component" value="Unassembled WGS sequence"/>
</dbReference>
<accession>A0A9P6NLE1</accession>
<evidence type="ECO:0000313" key="2">
    <source>
        <dbReference type="Proteomes" id="UP000886653"/>
    </source>
</evidence>
<reference evidence="1" key="1">
    <citation type="submission" date="2013-11" db="EMBL/GenBank/DDBJ databases">
        <title>Genome sequence of the fusiform rust pathogen reveals effectors for host alternation and coevolution with pine.</title>
        <authorList>
            <consortium name="DOE Joint Genome Institute"/>
            <person name="Smith K."/>
            <person name="Pendleton A."/>
            <person name="Kubisiak T."/>
            <person name="Anderson C."/>
            <person name="Salamov A."/>
            <person name="Aerts A."/>
            <person name="Riley R."/>
            <person name="Clum A."/>
            <person name="Lindquist E."/>
            <person name="Ence D."/>
            <person name="Campbell M."/>
            <person name="Kronenberg Z."/>
            <person name="Feau N."/>
            <person name="Dhillon B."/>
            <person name="Hamelin R."/>
            <person name="Burleigh J."/>
            <person name="Smith J."/>
            <person name="Yandell M."/>
            <person name="Nelson C."/>
            <person name="Grigoriev I."/>
            <person name="Davis J."/>
        </authorList>
    </citation>
    <scope>NUCLEOTIDE SEQUENCE</scope>
    <source>
        <strain evidence="1">G11</strain>
    </source>
</reference>